<dbReference type="InterPro" id="IPR029058">
    <property type="entry name" value="AB_hydrolase_fold"/>
</dbReference>
<sequence length="481" mass="53546">MRFWELGLIVVNFGLLYWAVIANKKGGRGWFIPLGIAFALVIVQIVVEGGRWEMVSAYLTPLLLMAYFFIIKRKEAGRSRIAVTVQAMLLTVYLLVSVTPPAVLPVFSFEEPTGPYAVGTTVYHWVDDERRETYSDNTADRRELMAQIWYPAAKGVGEERSPYLRNASKMTNAISSKMMGLPDFVLSHLGLIKTHALVEARLSDSESRYPILIFSHGMNGYRNQNMFQLEELASHGYIVIAIDYAYEAAASVYPDGRVAVSKTDPNLTSIAQYEGHIPLWTSDAAFVLNQVEKLNQKDTAGRFTGRIDLERIGMLGHSFGGAVTVQMLQNDSRVKAALSMDGGFYGPPVSDKGFGKPFFMMYSDETYSNVMISYDDVAKQLGGVSREAFEAPRKEYIQKSGYALAGGGISILIPGSKHASYTDLALFSPLLGLSDENPRRDHRIVNEFSVAFFDRYLKGKDDSALQDLAAKYLEVNFKVNN</sequence>
<dbReference type="GO" id="GO:0016042">
    <property type="term" value="P:lipid catabolic process"/>
    <property type="evidence" value="ECO:0007669"/>
    <property type="project" value="UniProtKB-KW"/>
</dbReference>
<organism evidence="5 6">
    <name type="scientific">Paenibacillus alvei</name>
    <name type="common">Bacillus alvei</name>
    <dbReference type="NCBI Taxonomy" id="44250"/>
    <lineage>
        <taxon>Bacteria</taxon>
        <taxon>Bacillati</taxon>
        <taxon>Bacillota</taxon>
        <taxon>Bacilli</taxon>
        <taxon>Bacillales</taxon>
        <taxon>Paenibacillaceae</taxon>
        <taxon>Paenibacillus</taxon>
    </lineage>
</organism>
<evidence type="ECO:0000256" key="3">
    <source>
        <dbReference type="ARBA" id="ARBA00023098"/>
    </source>
</evidence>
<keyword evidence="1 5" id="KW-0378">Hydrolase</keyword>
<dbReference type="AlphaFoldDB" id="A0A383RIP9"/>
<evidence type="ECO:0000256" key="2">
    <source>
        <dbReference type="ARBA" id="ARBA00022963"/>
    </source>
</evidence>
<proteinExistence type="predicted"/>
<evidence type="ECO:0000256" key="1">
    <source>
        <dbReference type="ARBA" id="ARBA00022801"/>
    </source>
</evidence>
<reference evidence="6" key="1">
    <citation type="submission" date="2018-08" db="EMBL/GenBank/DDBJ databases">
        <authorList>
            <person name="Chevrot R."/>
        </authorList>
    </citation>
    <scope>NUCLEOTIDE SEQUENCE [LARGE SCALE GENOMIC DNA]</scope>
</reference>
<feature type="transmembrane region" description="Helical" evidence="4">
    <location>
        <begin position="83"/>
        <end position="103"/>
    </location>
</feature>
<dbReference type="PANTHER" id="PTHR10272">
    <property type="entry name" value="PLATELET-ACTIVATING FACTOR ACETYLHYDROLASE"/>
    <property type="match status" value="1"/>
</dbReference>
<dbReference type="SUPFAM" id="SSF53474">
    <property type="entry name" value="alpha/beta-Hydrolases"/>
    <property type="match status" value="1"/>
</dbReference>
<dbReference type="EMBL" id="LS992241">
    <property type="protein sequence ID" value="SYX86898.1"/>
    <property type="molecule type" value="Genomic_DNA"/>
</dbReference>
<dbReference type="Gene3D" id="3.40.50.1820">
    <property type="entry name" value="alpha/beta hydrolase"/>
    <property type="match status" value="1"/>
</dbReference>
<feature type="transmembrane region" description="Helical" evidence="4">
    <location>
        <begin position="53"/>
        <end position="71"/>
    </location>
</feature>
<dbReference type="RefSeq" id="WP_138188693.1">
    <property type="nucleotide sequence ID" value="NZ_LS992241.1"/>
</dbReference>
<keyword evidence="4" id="KW-0472">Membrane</keyword>
<dbReference type="PANTHER" id="PTHR10272:SF0">
    <property type="entry name" value="PLATELET-ACTIVATING FACTOR ACETYLHYDROLASE"/>
    <property type="match status" value="1"/>
</dbReference>
<gene>
    <name evidence="5" type="ORF">PBLR_15324</name>
</gene>
<evidence type="ECO:0000256" key="4">
    <source>
        <dbReference type="SAM" id="Phobius"/>
    </source>
</evidence>
<evidence type="ECO:0000313" key="6">
    <source>
        <dbReference type="Proteomes" id="UP000304148"/>
    </source>
</evidence>
<dbReference type="Pfam" id="PF03403">
    <property type="entry name" value="PAF-AH_p_II"/>
    <property type="match status" value="2"/>
</dbReference>
<feature type="transmembrane region" description="Helical" evidence="4">
    <location>
        <begin position="6"/>
        <end position="23"/>
    </location>
</feature>
<dbReference type="GO" id="GO:0003847">
    <property type="term" value="F:1-alkyl-2-acetylglycerophosphocholine esterase activity"/>
    <property type="evidence" value="ECO:0007669"/>
    <property type="project" value="TreeGrafter"/>
</dbReference>
<keyword evidence="4" id="KW-1133">Transmembrane helix</keyword>
<name>A0A383RIP9_PAEAL</name>
<keyword evidence="2" id="KW-0442">Lipid degradation</keyword>
<protein>
    <submittedName>
        <fullName evidence="5">Carboxylic ester hydrolase</fullName>
    </submittedName>
</protein>
<dbReference type="Proteomes" id="UP000304148">
    <property type="component" value="Chromosome"/>
</dbReference>
<feature type="transmembrane region" description="Helical" evidence="4">
    <location>
        <begin position="30"/>
        <end position="47"/>
    </location>
</feature>
<evidence type="ECO:0000313" key="5">
    <source>
        <dbReference type="EMBL" id="SYX86898.1"/>
    </source>
</evidence>
<keyword evidence="3" id="KW-0443">Lipid metabolism</keyword>
<keyword evidence="4" id="KW-0812">Transmembrane</keyword>
<accession>A0A383RIP9</accession>